<protein>
    <submittedName>
        <fullName evidence="1">Uncharacterized protein</fullName>
    </submittedName>
</protein>
<evidence type="ECO:0000313" key="2">
    <source>
        <dbReference type="Proteomes" id="UP000009081"/>
    </source>
</evidence>
<reference evidence="1 2" key="1">
    <citation type="journal article" date="2009" name="PLoS ONE">
        <title>Methylobacterium genome sequences: a reference blueprint to investigate microbial metabolism of C1 compounds from natural and industrial sources.</title>
        <authorList>
            <person name="Vuilleumier S."/>
            <person name="Chistoserdova L."/>
            <person name="Lee M.-C."/>
            <person name="Bringel F."/>
            <person name="Lajus A."/>
            <person name="Zhou Y."/>
            <person name="Gourion B."/>
            <person name="Barbe V."/>
            <person name="Chang J."/>
            <person name="Cruveiller S."/>
            <person name="Dossat C."/>
            <person name="Gillett W."/>
            <person name="Gruffaz C."/>
            <person name="Haugen E."/>
            <person name="Hourcade E."/>
            <person name="Levy R."/>
            <person name="Mangenot S."/>
            <person name="Muller E."/>
            <person name="Nadalig T."/>
            <person name="Pagni M."/>
            <person name="Penny C."/>
            <person name="Peyraud R."/>
            <person name="Robinson D.G."/>
            <person name="Roche D."/>
            <person name="Rouy Z."/>
            <person name="Saenampechek C."/>
            <person name="Salvignol G."/>
            <person name="Vallenet D."/>
            <person name="Wu Z."/>
            <person name="Marx C.J."/>
            <person name="Vorholt J.A."/>
            <person name="Olson M.V."/>
            <person name="Kaul R."/>
            <person name="Weissenbach J."/>
            <person name="Medigue C."/>
            <person name="Lidstrom M.E."/>
        </authorList>
    </citation>
    <scope>NUCLEOTIDE SEQUENCE [LARGE SCALE GENOMIC DNA]</scope>
    <source>
        <strain evidence="2">ATCC 14718 / DSM 1338 / JCM 2805 / NCIMB 9133 / AM1</strain>
    </source>
</reference>
<proteinExistence type="predicted"/>
<evidence type="ECO:0000313" key="1">
    <source>
        <dbReference type="EMBL" id="ACS43606.1"/>
    </source>
</evidence>
<organism evidence="1 2">
    <name type="scientific">Methylorubrum extorquens (strain ATCC 14718 / DSM 1338 / JCM 2805 / NCIMB 9133 / AM1)</name>
    <name type="common">Methylobacterium extorquens</name>
    <dbReference type="NCBI Taxonomy" id="272630"/>
    <lineage>
        <taxon>Bacteria</taxon>
        <taxon>Pseudomonadati</taxon>
        <taxon>Pseudomonadota</taxon>
        <taxon>Alphaproteobacteria</taxon>
        <taxon>Hyphomicrobiales</taxon>
        <taxon>Methylobacteriaceae</taxon>
        <taxon>Methylorubrum</taxon>
    </lineage>
</organism>
<dbReference type="HOGENOM" id="CLU_592893_0_0_5"/>
<dbReference type="KEGG" id="mea:Mex_2p0763"/>
<sequence length="461" mass="52058">MDQTPHRTARRPVKSEARFRTLEDIEQAGDRAVENILRAVGAYDVAQPTLDRCAVHAASCGFPDPDFVLARHKDWYSELEAIRTAGGGGPYHSRIVEARRDPDGAFARWFEDHVRQDDYYLVRIVPGAARLEAAGLFGDAMHANLFHEIVWPREIALARVMRLGRQKQKAALAQIFLAQAREQPAMAYVGLAGVHRQRDGIEIDEIFDSGAGPDAVTASAFEAMEEGPAGVEIDFDNLLNSDPLWLRWILAEEGDIAGELNRLPKDDFNDLVRAAREEASVEQKEELRRRYAAQLRDPETRRGPWLDVSFVSRARTLGYTPNQYVAAVDRLVRYRVGRDAALDGRISADDPGSLLVSWLEAHASDRPEPEALGGRGMAFARIDVDGVNPRWMEDRLPDSWRLFDHARWDRMTRWRRAISENRREVPLDLAADYAFFLIDDVRRHPVPDEGADADDDVAFVD</sequence>
<gene>
    <name evidence="1" type="ordered locus">MexAM1_META2p0763</name>
</gene>
<accession>C5B574</accession>
<keyword evidence="2" id="KW-1185">Reference proteome</keyword>
<dbReference type="EMBL" id="CP001511">
    <property type="protein sequence ID" value="ACS43606.1"/>
    <property type="molecule type" value="Genomic_DNA"/>
</dbReference>
<keyword evidence="1" id="KW-0614">Plasmid</keyword>
<dbReference type="Proteomes" id="UP000009081">
    <property type="component" value="Plasmid megaplasmid"/>
</dbReference>
<dbReference type="AlphaFoldDB" id="C5B574"/>
<geneLocation type="plasmid" evidence="1 2">
    <name>megaplasmid</name>
</geneLocation>
<name>C5B574_METEA</name>